<protein>
    <recommendedName>
        <fullName evidence="1">CobQ/CobB/MinD/ParA nucleotide binding domain-containing protein</fullName>
    </recommendedName>
</protein>
<name>A0A0H3ZP58_VIBSP</name>
<evidence type="ECO:0000259" key="1">
    <source>
        <dbReference type="Pfam" id="PF01656"/>
    </source>
</evidence>
<organism evidence="2">
    <name type="scientific">Vibrio splendidus</name>
    <dbReference type="NCBI Taxonomy" id="29497"/>
    <lineage>
        <taxon>Bacteria</taxon>
        <taxon>Pseudomonadati</taxon>
        <taxon>Pseudomonadota</taxon>
        <taxon>Gammaproteobacteria</taxon>
        <taxon>Vibrionales</taxon>
        <taxon>Vibrionaceae</taxon>
        <taxon>Vibrio</taxon>
    </lineage>
</organism>
<proteinExistence type="predicted"/>
<evidence type="ECO:0000313" key="2">
    <source>
        <dbReference type="EMBL" id="AKN36212.1"/>
    </source>
</evidence>
<dbReference type="EMBL" id="KP795476">
    <property type="protein sequence ID" value="AKN36212.1"/>
    <property type="molecule type" value="Genomic_DNA"/>
</dbReference>
<dbReference type="CDD" id="cd02042">
    <property type="entry name" value="ParAB_family"/>
    <property type="match status" value="1"/>
</dbReference>
<feature type="domain" description="CobQ/CobB/MinD/ParA nucleotide binding" evidence="1">
    <location>
        <begin position="4"/>
        <end position="176"/>
    </location>
</feature>
<dbReference type="SUPFAM" id="SSF52540">
    <property type="entry name" value="P-loop containing nucleoside triphosphate hydrolases"/>
    <property type="match status" value="1"/>
</dbReference>
<reference evidence="2" key="1">
    <citation type="journal article" date="2015" name="MBio">
        <title>Eco-Evolutionary Dynamics of Episomes among Ecologically Cohesive Bacterial Populations.</title>
        <authorList>
            <person name="Xue H."/>
            <person name="Cordero O.X."/>
            <person name="Camas F.M."/>
            <person name="Trimble W."/>
            <person name="Meyer F."/>
            <person name="Guglielmini J."/>
            <person name="Rocha E.P."/>
            <person name="Polz M.F."/>
        </authorList>
    </citation>
    <scope>NUCLEOTIDE SEQUENCE</scope>
    <source>
        <strain evidence="2">FF_1</strain>
    </source>
</reference>
<dbReference type="Pfam" id="PF01656">
    <property type="entry name" value="CbiA"/>
    <property type="match status" value="1"/>
</dbReference>
<dbReference type="Gene3D" id="3.40.50.300">
    <property type="entry name" value="P-loop containing nucleotide triphosphate hydrolases"/>
    <property type="match status" value="1"/>
</dbReference>
<sequence>MSILVIANQKGGTGKSSLSLNMIPHFKPDLIIDADIHKGISNLLSLGSNQIEVRTPPSKDKVLEWCKEDRRILIVCGGFDSDITRYCISQADIILTPTTDDPTDQFALVEFNKTMTAIGKMVDEDLLVNVVLNRVHHSRKSFPEISELIEGLEHLNLLDTKIPTSSLIPKFAFKGEAVINNKLTATFGNLHSELNTIQVLKGVCNG</sequence>
<dbReference type="AlphaFoldDB" id="A0A0H3ZP58"/>
<dbReference type="InterPro" id="IPR002586">
    <property type="entry name" value="CobQ/CobB/MinD/ParA_Nub-bd_dom"/>
</dbReference>
<accession>A0A0H3ZP58</accession>
<dbReference type="InterPro" id="IPR027417">
    <property type="entry name" value="P-loop_NTPase"/>
</dbReference>